<protein>
    <submittedName>
        <fullName evidence="2">Exonuclease</fullName>
    </submittedName>
</protein>
<feature type="region of interest" description="Disordered" evidence="1">
    <location>
        <begin position="677"/>
        <end position="715"/>
    </location>
</feature>
<sequence>MAAENIGKAEIIRDVELEQRLLEAVIADRNAQPRSQQLQIGPSEVGGCRELLRAGLFEPPAEAEPETNWAAAAHVGQVMGADLERIFGERVNALLQQRYSTLFGMFGISISGGADLTFLDGDQISDLKSIDDMGSTLYDLNRDAQAIETLLSIYREGLLFAKNIETADGGYELTGVVLDKVAKLSNYIQIAIYVMGAMQAGIISENGTGRLVFYDRSGNYQGFVAAVIPTEWVWMFYTIGQMRIGQVVQAQSAYEATGGNPAVIATLRDKAPSFCFSPKVMCPRRMHCWAGSEWTADNQITDPEQVAAMNRYDTARDLAKIADGMKRAAKTALDGVSGVAPDGKMLTWTRSGAINLVQTTVAEPKTQEVLDQFLPPVNLQAEIEAERQRAAVAPVITPAPEVDTSQAPPADEDAHLRGDEAHFSKGRAQWEDDVASMQGVRPTPTLTREQRYKALAKTGAPEVRRMANKLTGIELKGLRKDDAIDAILNHEYPKTPSEADVPVEATASEGEPLIEQAMQGGPAGDEAADLYQEQQRAVQEAHEAGLRQDAAAWEADPRRLTPLEGVDAERAAQYHAEQEQPTEGEWKEQAWEQFTSADQEAEPITEAQERAWGQYVATDHGALTELPEPVNPGLGRVVFEPAHSEQQVVHNPTPEQEEARAKLMRGPRVAPLLDKPAPAAPSEEPITLPDGSLYVPLENEDPRRPGLFFDRMGNRDKLRQNQYDADPQFRARCLAVRQKFNGNTPASQS</sequence>
<organism evidence="2">
    <name type="scientific">Microbacterium phage Judebell</name>
    <dbReference type="NCBI Taxonomy" id="3230835"/>
    <lineage>
        <taxon>Viruses</taxon>
        <taxon>Duplodnaviria</taxon>
        <taxon>Heunggongvirae</taxon>
        <taxon>Uroviricota</taxon>
        <taxon>Caudoviricetes</taxon>
        <taxon>Squashvirus</taxon>
    </lineage>
</organism>
<proteinExistence type="predicted"/>
<dbReference type="EMBL" id="PP946909">
    <property type="protein sequence ID" value="XCG97265.1"/>
    <property type="molecule type" value="Genomic_DNA"/>
</dbReference>
<keyword evidence="2" id="KW-0378">Hydrolase</keyword>
<evidence type="ECO:0000256" key="1">
    <source>
        <dbReference type="SAM" id="MobiDB-lite"/>
    </source>
</evidence>
<dbReference type="GO" id="GO:0004527">
    <property type="term" value="F:exonuclease activity"/>
    <property type="evidence" value="ECO:0007669"/>
    <property type="project" value="UniProtKB-KW"/>
</dbReference>
<accession>A0AAU8EII6</accession>
<evidence type="ECO:0000313" key="2">
    <source>
        <dbReference type="EMBL" id="XCG97265.1"/>
    </source>
</evidence>
<keyword evidence="2" id="KW-0269">Exonuclease</keyword>
<name>A0AAU8EII6_9CAUD</name>
<reference evidence="2" key="1">
    <citation type="submission" date="2024-06" db="EMBL/GenBank/DDBJ databases">
        <authorList>
            <person name="Logan R."/>
            <person name="Biratu M.A."/>
            <person name="Chestnut P.R."/>
            <person name="Colombo E.M."/>
            <person name="Cuello R.A."/>
            <person name="Duno H.C."/>
            <person name="Karki J."/>
            <person name="Magloire W.D."/>
            <person name="Pozar I.R."/>
            <person name="Rearick M.C."/>
            <person name="Reed J.M."/>
            <person name="Waterman M.J.F."/>
        </authorList>
    </citation>
    <scope>NUCLEOTIDE SEQUENCE</scope>
</reference>
<keyword evidence="2" id="KW-0540">Nuclease</keyword>